<comment type="similarity">
    <text evidence="1">Belongs to the peptidase S1 family. CLIP subfamily.</text>
</comment>
<dbReference type="Proteomes" id="UP000075901">
    <property type="component" value="Unassembled WGS sequence"/>
</dbReference>
<evidence type="ECO:0000256" key="1">
    <source>
        <dbReference type="ARBA" id="ARBA00024195"/>
    </source>
</evidence>
<dbReference type="InterPro" id="IPR009003">
    <property type="entry name" value="Peptidase_S1_PA"/>
</dbReference>
<organism evidence="4 5">
    <name type="scientific">Anopheles maculatus</name>
    <dbReference type="NCBI Taxonomy" id="74869"/>
    <lineage>
        <taxon>Eukaryota</taxon>
        <taxon>Metazoa</taxon>
        <taxon>Ecdysozoa</taxon>
        <taxon>Arthropoda</taxon>
        <taxon>Hexapoda</taxon>
        <taxon>Insecta</taxon>
        <taxon>Pterygota</taxon>
        <taxon>Neoptera</taxon>
        <taxon>Endopterygota</taxon>
        <taxon>Diptera</taxon>
        <taxon>Nematocera</taxon>
        <taxon>Culicoidea</taxon>
        <taxon>Culicidae</taxon>
        <taxon>Anophelinae</taxon>
        <taxon>Anopheles</taxon>
        <taxon>Anopheles maculatus group</taxon>
    </lineage>
</organism>
<evidence type="ECO:0000313" key="4">
    <source>
        <dbReference type="EnsemblMetazoa" id="AMAM023510-PA"/>
    </source>
</evidence>
<evidence type="ECO:0000259" key="3">
    <source>
        <dbReference type="PROSITE" id="PS50240"/>
    </source>
</evidence>
<name>A0A182TBI5_9DIPT</name>
<dbReference type="VEuPathDB" id="VectorBase:AMAM023510"/>
<feature type="region of interest" description="Disordered" evidence="2">
    <location>
        <begin position="1"/>
        <end position="22"/>
    </location>
</feature>
<dbReference type="PANTHER" id="PTHR24260">
    <property type="match status" value="1"/>
</dbReference>
<reference evidence="5" key="1">
    <citation type="submission" date="2013-09" db="EMBL/GenBank/DDBJ databases">
        <title>The Genome Sequence of Anopheles maculatus species B.</title>
        <authorList>
            <consortium name="The Broad Institute Genomics Platform"/>
            <person name="Neafsey D.E."/>
            <person name="Besansky N."/>
            <person name="Howell P."/>
            <person name="Walton C."/>
            <person name="Young S.K."/>
            <person name="Zeng Q."/>
            <person name="Gargeya S."/>
            <person name="Fitzgerald M."/>
            <person name="Haas B."/>
            <person name="Abouelleil A."/>
            <person name="Allen A.W."/>
            <person name="Alvarado L."/>
            <person name="Arachchi H.M."/>
            <person name="Berlin A.M."/>
            <person name="Chapman S.B."/>
            <person name="Gainer-Dewar J."/>
            <person name="Goldberg J."/>
            <person name="Griggs A."/>
            <person name="Gujja S."/>
            <person name="Hansen M."/>
            <person name="Howarth C."/>
            <person name="Imamovic A."/>
            <person name="Ireland A."/>
            <person name="Larimer J."/>
            <person name="McCowan C."/>
            <person name="Murphy C."/>
            <person name="Pearson M."/>
            <person name="Poon T.W."/>
            <person name="Priest M."/>
            <person name="Roberts A."/>
            <person name="Saif S."/>
            <person name="Shea T."/>
            <person name="Sisk P."/>
            <person name="Sykes S."/>
            <person name="Wortman J."/>
            <person name="Nusbaum C."/>
            <person name="Birren B."/>
        </authorList>
    </citation>
    <scope>NUCLEOTIDE SEQUENCE [LARGE SCALE GENOMIC DNA]</scope>
    <source>
        <strain evidence="5">maculatus3</strain>
    </source>
</reference>
<dbReference type="InterPro" id="IPR001254">
    <property type="entry name" value="Trypsin_dom"/>
</dbReference>
<dbReference type="Gene3D" id="2.40.10.10">
    <property type="entry name" value="Trypsin-like serine proteases"/>
    <property type="match status" value="1"/>
</dbReference>
<dbReference type="Pfam" id="PF00089">
    <property type="entry name" value="Trypsin"/>
    <property type="match status" value="1"/>
</dbReference>
<protein>
    <recommendedName>
        <fullName evidence="3">Peptidase S1 domain-containing protein</fullName>
    </recommendedName>
</protein>
<dbReference type="SUPFAM" id="SSF50494">
    <property type="entry name" value="Trypsin-like serine proteases"/>
    <property type="match status" value="1"/>
</dbReference>
<dbReference type="InterPro" id="IPR051333">
    <property type="entry name" value="CLIP_Serine_Protease"/>
</dbReference>
<dbReference type="PANTHER" id="PTHR24260:SF139">
    <property type="entry name" value="CLIP DOMAIN-CONTAINING SERINE PROTEASE"/>
    <property type="match status" value="1"/>
</dbReference>
<reference evidence="4" key="2">
    <citation type="submission" date="2020-05" db="UniProtKB">
        <authorList>
            <consortium name="EnsemblMetazoa"/>
        </authorList>
    </citation>
    <scope>IDENTIFICATION</scope>
    <source>
        <strain evidence="4">maculatus3</strain>
    </source>
</reference>
<proteinExistence type="inferred from homology"/>
<accession>A0A182TBI5</accession>
<evidence type="ECO:0000313" key="5">
    <source>
        <dbReference type="Proteomes" id="UP000075901"/>
    </source>
</evidence>
<dbReference type="InterPro" id="IPR043504">
    <property type="entry name" value="Peptidase_S1_PA_chymotrypsin"/>
</dbReference>
<dbReference type="GO" id="GO:0006508">
    <property type="term" value="P:proteolysis"/>
    <property type="evidence" value="ECO:0007669"/>
    <property type="project" value="InterPro"/>
</dbReference>
<dbReference type="PROSITE" id="PS50240">
    <property type="entry name" value="TRYPSIN_DOM"/>
    <property type="match status" value="1"/>
</dbReference>
<dbReference type="EnsemblMetazoa" id="AMAM023510-RA">
    <property type="protein sequence ID" value="AMAM023510-PA"/>
    <property type="gene ID" value="AMAM023510"/>
</dbReference>
<dbReference type="GO" id="GO:0004252">
    <property type="term" value="F:serine-type endopeptidase activity"/>
    <property type="evidence" value="ECO:0007669"/>
    <property type="project" value="InterPro"/>
</dbReference>
<evidence type="ECO:0000256" key="2">
    <source>
        <dbReference type="SAM" id="MobiDB-lite"/>
    </source>
</evidence>
<dbReference type="SMART" id="SM00020">
    <property type="entry name" value="Tryp_SPc"/>
    <property type="match status" value="1"/>
</dbReference>
<feature type="domain" description="Peptidase S1" evidence="3">
    <location>
        <begin position="46"/>
        <end position="298"/>
    </location>
</feature>
<sequence>MQVKEHNASLPIQTRNADSERVSLTPIPDTSKSSLFNFNTCGINTLLSDSSNSYPIPWTGNVFSNATFFNVSRCSVTLISEWYAVGPAYCFGDVQQEHYIVFGADGDSTIRKCDKSNTTGPCMLPTQRILVEKIIIHPQYDRASYSNDIALAKLTRPVDTSQRNVRPICLPLLDEVRSYDRSNLMMSSTTGTVSKFTVTRVENRYLELDECKQRWKGLAVSFAIENTKSCIITKRSSDDACVGVFTGAALHTLQRVQSSERHFLRGFVLIMPRGCSVYYPAVYTNTDHYLSWILENMDEPLYPSEGSTDLRERLIFN</sequence>
<dbReference type="AlphaFoldDB" id="A0A182TBI5"/>
<keyword evidence="5" id="KW-1185">Reference proteome</keyword>